<organism evidence="1 2">
    <name type="scientific">Vespula squamosa</name>
    <name type="common">Southern yellow jacket</name>
    <name type="synonym">Wasp</name>
    <dbReference type="NCBI Taxonomy" id="30214"/>
    <lineage>
        <taxon>Eukaryota</taxon>
        <taxon>Metazoa</taxon>
        <taxon>Ecdysozoa</taxon>
        <taxon>Arthropoda</taxon>
        <taxon>Hexapoda</taxon>
        <taxon>Insecta</taxon>
        <taxon>Pterygota</taxon>
        <taxon>Neoptera</taxon>
        <taxon>Endopterygota</taxon>
        <taxon>Hymenoptera</taxon>
        <taxon>Apocrita</taxon>
        <taxon>Aculeata</taxon>
        <taxon>Vespoidea</taxon>
        <taxon>Vespidae</taxon>
        <taxon>Vespinae</taxon>
        <taxon>Vespula</taxon>
    </lineage>
</organism>
<accession>A0ABD1ZZ35</accession>
<keyword evidence="2" id="KW-1185">Reference proteome</keyword>
<dbReference type="AlphaFoldDB" id="A0ABD1ZZ35"/>
<comment type="caution">
    <text evidence="1">The sequence shown here is derived from an EMBL/GenBank/DDBJ whole genome shotgun (WGS) entry which is preliminary data.</text>
</comment>
<evidence type="ECO:0000313" key="1">
    <source>
        <dbReference type="EMBL" id="KAL2713627.1"/>
    </source>
</evidence>
<protein>
    <submittedName>
        <fullName evidence="1">Uncharacterized protein</fullName>
    </submittedName>
</protein>
<reference evidence="1 2" key="1">
    <citation type="journal article" date="2024" name="Ann. Entomol. Soc. Am.">
        <title>Genomic analyses of the southern and eastern yellowjacket wasps (Hymenoptera: Vespidae) reveal evolutionary signatures of social life.</title>
        <authorList>
            <person name="Catto M.A."/>
            <person name="Caine P.B."/>
            <person name="Orr S.E."/>
            <person name="Hunt B.G."/>
            <person name="Goodisman M.A.D."/>
        </authorList>
    </citation>
    <scope>NUCLEOTIDE SEQUENCE [LARGE SCALE GENOMIC DNA]</scope>
    <source>
        <strain evidence="1">233</strain>
        <tissue evidence="1">Head and thorax</tissue>
    </source>
</reference>
<name>A0ABD1ZZ35_VESSQ</name>
<sequence length="201" mass="23185">MRWRWRLETRTPRQPSTPALPQILDFTRSVLGFSRGCQAKEVEERGGRGVGRREVMEEMGRSGGEARSHTIDTRLPFIVPFVARTTGIIKSSFEFAAKVFQFPCRLARAVNWTDKLHNAFALCGENRISMPRCKPSRHGFMRFPLMDDDDYYAPCFKWRKSLNRPQIAFGICRTINLSNLRVIMWGVVECQVNDSMISRHG</sequence>
<gene>
    <name evidence="1" type="ORF">V1478_016184</name>
</gene>
<proteinExistence type="predicted"/>
<dbReference type="EMBL" id="JAUDFV010000157">
    <property type="protein sequence ID" value="KAL2713627.1"/>
    <property type="molecule type" value="Genomic_DNA"/>
</dbReference>
<evidence type="ECO:0000313" key="2">
    <source>
        <dbReference type="Proteomes" id="UP001607302"/>
    </source>
</evidence>
<dbReference type="Proteomes" id="UP001607302">
    <property type="component" value="Unassembled WGS sequence"/>
</dbReference>